<evidence type="ECO:0000256" key="2">
    <source>
        <dbReference type="ARBA" id="ARBA00022475"/>
    </source>
</evidence>
<feature type="domain" description="Cadherin" evidence="16">
    <location>
        <begin position="855"/>
        <end position="978"/>
    </location>
</feature>
<dbReference type="GO" id="GO:0048731">
    <property type="term" value="P:system development"/>
    <property type="evidence" value="ECO:0007669"/>
    <property type="project" value="UniProtKB-ARBA"/>
</dbReference>
<dbReference type="InterPro" id="IPR015919">
    <property type="entry name" value="Cadherin-like_sf"/>
</dbReference>
<dbReference type="FunFam" id="2.60.40.60:FF:000308">
    <property type="entry name" value="Cadherin 74A, isoform A"/>
    <property type="match status" value="1"/>
</dbReference>
<sequence length="1821" mass="201586">MMAEIIFQRRKIPTVISDLNPLIILLLLSLLQSCYLQVINKPPHFVPQIGDMSQFILPEDTPVGTPVYHLKGVDPENGQLRYSISGQYFSVDSQTGVVTLAKTLDREEQDSLEVILSITDEGIADTEPNTVSLRRVIPVRDVNDNPPVFHNRPYIVNISEATPVGSEIELEPKILVTDRDEGENARIKVICTTKEKGSDTEACATFRIVTDMISPNEYQVRLFLNQELDYESRSAFVISLEAYDTSTKPLKAFASVAVAIWDVQDQPPSFTNAPYSANVPENTPENTSIMEITAKDGDTANPRPVLLTLEGDTQQYFKLLPERPIGKATLVATDVPLDRESDIVMQNGGIYTFYVKATELINNEVPSDYTVTTVTIIVTDVDDHVPKFNKAVFDVSIPENIENGSPIPGLSIYVEDYDIGSNSKYSLSLRNVYNAEGVFAISTDHGEGRTPISIKVKDSTKLDYDVDEEEKRLFSFDIVTSKNDQELSSARVNIKLLDMNDNTPIFQESIYKFNILENATIGTKIGDVFATDKDYGIFGEIEYTLTGFGSNMFKTDKNKGGVYVKQILDYEKQKSYSLTLFAKDGGGKGSTVSVFVEVLDVNDNAPMFEAGEYSRTIRDGATSFEPQFVVRATDADGPTQGDGQIKYSLESDNSISHKGNIFTIDEDTGEINIVEKVDSMDTPRGQYELVVRATDYGVPPLHNETRVFIRVGVPGNQRPTFKGNYHHYKYTVSQNSPETTDDFTFNLNPMNYKASIREDAKPGQNVTTVTANDPDGLDDLLTYNIVSGSKDNFVINEKTGLITISNDANLDRDVNPDRYDIIVSAVDSGMPIPETATTTVFVTIQDVNDKPPKFNMSEATTYISEKTKIGNLVTKIVAYDTDMNAKLRYSLIEPIKALSKAGVQLTPGSHYDYQHLFRINEESGEIYVNGTLDYSQASIVILTIKVVDDNAELNKEKQFDITEHTIYIKPYADKNPQFTNAGWTSSHPIIYHKIKEEQPIGSTIIVLTAEDPISGHLISNFKVINSETDLLQVDPLSGQVVLTKHLDYEDLTHPNLTLTVKAASNDGSKYSTAKIIIEVTNINDNPPIFEKELYKVSVLESVKYPDTIVTVKAYDADAVLSEEDKLNGYSDIRYTLRGENTELFKIDNVTGAIQVAENKTLDRERQSVLRLEIEASDIPKGGANRLKSTASILIDVLDVDDNSPEFEKKVYTAVVPENVPIGISVINVTATDPDEGLGGEIKYEFLDEGEANGFFTIDPKTGEVKTHKDLTGRGRTDPYRLLVGAIDGGGHAGDTSLSLYIGDVSANDGVPRFIRPAAGEVLSISENATIGSPVFQVVASDPDDPTQPSGQLYYSIQPSNTDAKSFAIDSRSGLITTRQSLDRERKDSYTLVLLVTDRGQPPQQSTRIVTVMVNDVDDHKPHFNRNLDDPPLLMTIKEEVPVGTVIGEFEAIDEDIGENAEIDYTITAGNDNALLKLERTNSSQALIIAAGRLDREIISRLLITVKCFKYGTNPKLNQAYNRLDPSEIQVLVKILDIDDHLPEFENVNMTVGVRLNVPVDALIATVKATDKDPDAKPINYSTVNITFESPIKGKSLSNITDVIALNNMTGDLKIMRNLIHYADGTFRLVVRANNSMDPGRFKDILVEVVVVRERDLLRLVIPGGTRQKYNELRDRMSEALVQRGVRMQLHDANTAFFTNPGPCFQFRKIESGEALTPKAMKATIRALGIEFQGILEKFNVHNITSCGVSRTKHTPAQHALLALAGVLPFAAFIATLVLCCMHSNAKRRTREALLITREPPPVAASSISVPTRLYVEPLYTT</sequence>
<feature type="domain" description="Cadherin" evidence="16">
    <location>
        <begin position="507"/>
        <end position="608"/>
    </location>
</feature>
<feature type="domain" description="Cadherin" evidence="16">
    <location>
        <begin position="986"/>
        <end position="1089"/>
    </location>
</feature>
<dbReference type="PANTHER" id="PTHR24026">
    <property type="entry name" value="FAT ATYPICAL CADHERIN-RELATED"/>
    <property type="match status" value="1"/>
</dbReference>
<keyword evidence="3" id="KW-0245">EGF-like domain</keyword>
<keyword evidence="2" id="KW-1003">Cell membrane</keyword>
<dbReference type="GO" id="GO:0001736">
    <property type="term" value="P:establishment of planar polarity"/>
    <property type="evidence" value="ECO:0007669"/>
    <property type="project" value="UniProtKB-ARBA"/>
</dbReference>
<keyword evidence="5" id="KW-0732">Signal</keyword>
<evidence type="ECO:0000313" key="18">
    <source>
        <dbReference type="Proteomes" id="UP000494106"/>
    </source>
</evidence>
<keyword evidence="6" id="KW-0677">Repeat</keyword>
<dbReference type="FunFam" id="2.60.40.60:FF:000118">
    <property type="entry name" value="protocadherin Fat 4"/>
    <property type="match status" value="1"/>
</dbReference>
<evidence type="ECO:0000256" key="14">
    <source>
        <dbReference type="PROSITE-ProRule" id="PRU00043"/>
    </source>
</evidence>
<dbReference type="SUPFAM" id="SSF49313">
    <property type="entry name" value="Cadherin-like"/>
    <property type="match status" value="14"/>
</dbReference>
<feature type="domain" description="Cadherin" evidence="16">
    <location>
        <begin position="1316"/>
        <end position="1423"/>
    </location>
</feature>
<dbReference type="GO" id="GO:0007156">
    <property type="term" value="P:homophilic cell adhesion via plasma membrane adhesion molecules"/>
    <property type="evidence" value="ECO:0007669"/>
    <property type="project" value="InterPro"/>
</dbReference>
<protein>
    <recommendedName>
        <fullName evidence="16">Cadherin domain-containing protein</fullName>
    </recommendedName>
</protein>
<evidence type="ECO:0000256" key="1">
    <source>
        <dbReference type="ARBA" id="ARBA00004251"/>
    </source>
</evidence>
<dbReference type="FunFam" id="2.60.40.60:FF:000098">
    <property type="entry name" value="cadherin-23 isoform X1"/>
    <property type="match status" value="1"/>
</dbReference>
<evidence type="ECO:0000256" key="15">
    <source>
        <dbReference type="SAM" id="Phobius"/>
    </source>
</evidence>
<dbReference type="GO" id="GO:0005886">
    <property type="term" value="C:plasma membrane"/>
    <property type="evidence" value="ECO:0007669"/>
    <property type="project" value="UniProtKB-SubCell"/>
</dbReference>
<dbReference type="PROSITE" id="PS00232">
    <property type="entry name" value="CADHERIN_1"/>
    <property type="match status" value="3"/>
</dbReference>
<dbReference type="PANTHER" id="PTHR24026:SF126">
    <property type="entry name" value="PROTOCADHERIN FAT 4"/>
    <property type="match status" value="1"/>
</dbReference>
<evidence type="ECO:0000256" key="4">
    <source>
        <dbReference type="ARBA" id="ARBA00022692"/>
    </source>
</evidence>
<dbReference type="FunFam" id="2.60.40.60:FF:000033">
    <property type="entry name" value="FAT atypical cadherin 1"/>
    <property type="match status" value="1"/>
</dbReference>
<evidence type="ECO:0000256" key="10">
    <source>
        <dbReference type="ARBA" id="ARBA00023136"/>
    </source>
</evidence>
<evidence type="ECO:0000256" key="3">
    <source>
        <dbReference type="ARBA" id="ARBA00022536"/>
    </source>
</evidence>
<evidence type="ECO:0000256" key="7">
    <source>
        <dbReference type="ARBA" id="ARBA00022837"/>
    </source>
</evidence>
<feature type="domain" description="Cadherin" evidence="16">
    <location>
        <begin position="389"/>
        <end position="506"/>
    </location>
</feature>
<reference evidence="17 18" key="1">
    <citation type="submission" date="2020-04" db="EMBL/GenBank/DDBJ databases">
        <authorList>
            <person name="Wallbank WR R."/>
            <person name="Pardo Diaz C."/>
            <person name="Kozak K."/>
            <person name="Martin S."/>
            <person name="Jiggins C."/>
            <person name="Moest M."/>
            <person name="Warren A I."/>
            <person name="Byers J.R.P. K."/>
            <person name="Montejo-Kovacevich G."/>
            <person name="Yen C E."/>
        </authorList>
    </citation>
    <scope>NUCLEOTIDE SEQUENCE [LARGE SCALE GENOMIC DNA]</scope>
</reference>
<proteinExistence type="predicted"/>
<comment type="subcellular location">
    <subcellularLocation>
        <location evidence="1">Cell membrane</location>
        <topology evidence="1">Single-pass type I membrane protein</topology>
    </subcellularLocation>
</comment>
<feature type="domain" description="Cadherin" evidence="16">
    <location>
        <begin position="150"/>
        <end position="270"/>
    </location>
</feature>
<dbReference type="Proteomes" id="UP000494106">
    <property type="component" value="Unassembled WGS sequence"/>
</dbReference>
<dbReference type="InterPro" id="IPR002126">
    <property type="entry name" value="Cadherin-like_dom"/>
</dbReference>
<evidence type="ECO:0000256" key="12">
    <source>
        <dbReference type="ARBA" id="ARBA00023180"/>
    </source>
</evidence>
<feature type="domain" description="Cadherin" evidence="16">
    <location>
        <begin position="1090"/>
        <end position="1206"/>
    </location>
</feature>
<dbReference type="PRINTS" id="PR00205">
    <property type="entry name" value="CADHERIN"/>
</dbReference>
<keyword evidence="10 15" id="KW-0472">Membrane</keyword>
<dbReference type="GO" id="GO:0005509">
    <property type="term" value="F:calcium ion binding"/>
    <property type="evidence" value="ECO:0007669"/>
    <property type="project" value="UniProtKB-UniRule"/>
</dbReference>
<evidence type="ECO:0000256" key="9">
    <source>
        <dbReference type="ARBA" id="ARBA00022989"/>
    </source>
</evidence>
<dbReference type="OrthoDB" id="6491773at2759"/>
<organism evidence="17 18">
    <name type="scientific">Arctia plantaginis</name>
    <name type="common">Wood tiger moth</name>
    <name type="synonym">Phalaena plantaginis</name>
    <dbReference type="NCBI Taxonomy" id="874455"/>
    <lineage>
        <taxon>Eukaryota</taxon>
        <taxon>Metazoa</taxon>
        <taxon>Ecdysozoa</taxon>
        <taxon>Arthropoda</taxon>
        <taxon>Hexapoda</taxon>
        <taxon>Insecta</taxon>
        <taxon>Pterygota</taxon>
        <taxon>Neoptera</taxon>
        <taxon>Endopterygota</taxon>
        <taxon>Lepidoptera</taxon>
        <taxon>Glossata</taxon>
        <taxon>Ditrysia</taxon>
        <taxon>Noctuoidea</taxon>
        <taxon>Erebidae</taxon>
        <taxon>Arctiinae</taxon>
        <taxon>Arctia</taxon>
    </lineage>
</organism>
<dbReference type="InterPro" id="IPR020894">
    <property type="entry name" value="Cadherin_CS"/>
</dbReference>
<dbReference type="FunFam" id="2.60.40.60:FF:000168">
    <property type="entry name" value="Cadherin-related family member 2"/>
    <property type="match status" value="1"/>
</dbReference>
<dbReference type="GO" id="GO:0008104">
    <property type="term" value="P:intracellular protein localization"/>
    <property type="evidence" value="ECO:0007669"/>
    <property type="project" value="UniProtKB-ARBA"/>
</dbReference>
<dbReference type="GO" id="GO:0048513">
    <property type="term" value="P:animal organ development"/>
    <property type="evidence" value="ECO:0007669"/>
    <property type="project" value="UniProtKB-ARBA"/>
</dbReference>
<dbReference type="GO" id="GO:0030154">
    <property type="term" value="P:cell differentiation"/>
    <property type="evidence" value="ECO:0007669"/>
    <property type="project" value="UniProtKB-ARBA"/>
</dbReference>
<keyword evidence="7 14" id="KW-0106">Calcium</keyword>
<evidence type="ECO:0000256" key="8">
    <source>
        <dbReference type="ARBA" id="ARBA00022889"/>
    </source>
</evidence>
<evidence type="ECO:0000256" key="11">
    <source>
        <dbReference type="ARBA" id="ARBA00023157"/>
    </source>
</evidence>
<dbReference type="SMART" id="SM00112">
    <property type="entry name" value="CA"/>
    <property type="match status" value="13"/>
</dbReference>
<dbReference type="FunFam" id="2.60.40.60:FF:000039">
    <property type="entry name" value="FAT atypical cadherin 3"/>
    <property type="match status" value="1"/>
</dbReference>
<dbReference type="Pfam" id="PF00028">
    <property type="entry name" value="Cadherin"/>
    <property type="match status" value="11"/>
</dbReference>
<keyword evidence="8" id="KW-0130">Cell adhesion</keyword>
<dbReference type="EMBL" id="CADEBC010000481">
    <property type="protein sequence ID" value="CAB3234316.1"/>
    <property type="molecule type" value="Genomic_DNA"/>
</dbReference>
<keyword evidence="4 15" id="KW-0812">Transmembrane</keyword>
<feature type="domain" description="Cadherin" evidence="16">
    <location>
        <begin position="271"/>
        <end position="388"/>
    </location>
</feature>
<keyword evidence="18" id="KW-1185">Reference proteome</keyword>
<dbReference type="GO" id="GO:0007163">
    <property type="term" value="P:establishment or maintenance of cell polarity"/>
    <property type="evidence" value="ECO:0007669"/>
    <property type="project" value="UniProtKB-ARBA"/>
</dbReference>
<comment type="caution">
    <text evidence="17">The sequence shown here is derived from an EMBL/GenBank/DDBJ whole genome shotgun (WGS) entry which is preliminary data.</text>
</comment>
<keyword evidence="9 15" id="KW-1133">Transmembrane helix</keyword>
<dbReference type="FunFam" id="2.60.40.60:FF:000296">
    <property type="entry name" value="Cadherin 74A, isoform A"/>
    <property type="match status" value="1"/>
</dbReference>
<gene>
    <name evidence="17" type="ORF">APLA_LOCUS5571</name>
</gene>
<feature type="domain" description="Cadherin" evidence="16">
    <location>
        <begin position="748"/>
        <end position="854"/>
    </location>
</feature>
<feature type="domain" description="Cadherin" evidence="16">
    <location>
        <begin position="57"/>
        <end position="149"/>
    </location>
</feature>
<dbReference type="CDD" id="cd11304">
    <property type="entry name" value="Cadherin_repeat"/>
    <property type="match status" value="14"/>
</dbReference>
<evidence type="ECO:0000256" key="5">
    <source>
        <dbReference type="ARBA" id="ARBA00022729"/>
    </source>
</evidence>
<feature type="domain" description="Cadherin" evidence="16">
    <location>
        <begin position="1428"/>
        <end position="1544"/>
    </location>
</feature>
<name>A0A8S0ZLI5_ARCPL</name>
<evidence type="ECO:0000259" key="16">
    <source>
        <dbReference type="PROSITE" id="PS50268"/>
    </source>
</evidence>
<feature type="transmembrane region" description="Helical" evidence="15">
    <location>
        <begin position="1759"/>
        <end position="1781"/>
    </location>
</feature>
<feature type="domain" description="Cadherin" evidence="16">
    <location>
        <begin position="1207"/>
        <end position="1313"/>
    </location>
</feature>
<evidence type="ECO:0000313" key="17">
    <source>
        <dbReference type="EMBL" id="CAB3234316.1"/>
    </source>
</evidence>
<keyword evidence="11" id="KW-1015">Disulfide bond</keyword>
<comment type="function">
    <text evidence="13">Cadherins are calcium-dependent cell adhesion proteins. They preferentially interact with themselves in a homophilic manner in connecting cells.</text>
</comment>
<dbReference type="Gene3D" id="2.60.40.60">
    <property type="entry name" value="Cadherins"/>
    <property type="match status" value="14"/>
</dbReference>
<dbReference type="GO" id="GO:0048589">
    <property type="term" value="P:developmental growth"/>
    <property type="evidence" value="ECO:0007669"/>
    <property type="project" value="UniProtKB-ARBA"/>
</dbReference>
<keyword evidence="12" id="KW-0325">Glycoprotein</keyword>
<evidence type="ECO:0000256" key="6">
    <source>
        <dbReference type="ARBA" id="ARBA00022737"/>
    </source>
</evidence>
<evidence type="ECO:0000256" key="13">
    <source>
        <dbReference type="ARBA" id="ARBA00059331"/>
    </source>
</evidence>
<feature type="domain" description="Cadherin" evidence="16">
    <location>
        <begin position="609"/>
        <end position="721"/>
    </location>
</feature>
<dbReference type="PROSITE" id="PS50268">
    <property type="entry name" value="CADHERIN_2"/>
    <property type="match status" value="13"/>
</dbReference>
<accession>A0A8S0ZLI5</accession>